<dbReference type="EMBL" id="WWBZ02000040">
    <property type="protein sequence ID" value="KAF4305966.1"/>
    <property type="molecule type" value="Genomic_DNA"/>
</dbReference>
<evidence type="ECO:0000256" key="1">
    <source>
        <dbReference type="SAM" id="MobiDB-lite"/>
    </source>
</evidence>
<dbReference type="SUPFAM" id="SSF52047">
    <property type="entry name" value="RNI-like"/>
    <property type="match status" value="1"/>
</dbReference>
<dbReference type="OrthoDB" id="3942888at2759"/>
<keyword evidence="3" id="KW-1185">Reference proteome</keyword>
<sequence>MSIEIIISITSSTDPPQELYSREDRHALRDADIHYYSDDSYDFDNEYDEEFEQGSDEAQGQEVDPVLLQEQDTTFQDDEELSDTCEPSRHDSPLDSDENEVPQVSDTEGQYIDDSASDTTNGSYDEICYACGQSISDCIQYEDISYYGGRRVVVVNRCRGAILYKKSLSRKDILNLRITNRSLSNKLIEWFRCDFPGCRAIRTGELSVFLDYRHLQGIATSCTRQIIASHITALEFKVGPITQQSIRRARNVCETVGDHGKLFLEPLSSDSLQRFWNQAQTLASEVLEQQYVKLSNQYVEQEWAAAVGDDVKLLERIFSHLPNLREIRMGPVTSTFKQAEGCEIRRKAFETVIKALALHPIPIQGLVAHSAEYWPGDEEMGIWALDIPQPMFTVLSSSFATLKKVHLSLSTGNYLHMGPNTTIKRNIAPVGFTMEKAQKPLLHFLSAMPLLESFHLLAAANNEFSLSFIRKILRGLPNTIKVLHLSNMFMSVPILSNFFDAHRHQLTEIGLPRLYLTNESWTPVFRMMSVYLPQLNAVYLEQLWELHPGFSDKLFFFPPRGYYGACNGSLGRRIYTIGRGRRRPGHYVEGRWVPDYGYDAMIMRDGSTHGMVQGVRDGLTRAIRGGFREAVQYGNRRVDDPLPQKASDHVYEKFGLDKEEIQSR</sequence>
<name>A0A8H4N4T2_9PEZI</name>
<protein>
    <submittedName>
        <fullName evidence="2">Uncharacterized protein</fullName>
    </submittedName>
</protein>
<organism evidence="2 3">
    <name type="scientific">Botryosphaeria dothidea</name>
    <dbReference type="NCBI Taxonomy" id="55169"/>
    <lineage>
        <taxon>Eukaryota</taxon>
        <taxon>Fungi</taxon>
        <taxon>Dikarya</taxon>
        <taxon>Ascomycota</taxon>
        <taxon>Pezizomycotina</taxon>
        <taxon>Dothideomycetes</taxon>
        <taxon>Dothideomycetes incertae sedis</taxon>
        <taxon>Botryosphaeriales</taxon>
        <taxon>Botryosphaeriaceae</taxon>
        <taxon>Botryosphaeria</taxon>
    </lineage>
</organism>
<feature type="region of interest" description="Disordered" evidence="1">
    <location>
        <begin position="38"/>
        <end position="118"/>
    </location>
</feature>
<reference evidence="2" key="1">
    <citation type="submission" date="2020-04" db="EMBL/GenBank/DDBJ databases">
        <title>Genome Assembly and Annotation of Botryosphaeria dothidea sdau 11-99, a Latent Pathogen of Apple Fruit Ring Rot in China.</title>
        <authorList>
            <person name="Yu C."/>
            <person name="Diao Y."/>
            <person name="Lu Q."/>
            <person name="Zhao J."/>
            <person name="Cui S."/>
            <person name="Peng C."/>
            <person name="He B."/>
            <person name="Liu H."/>
        </authorList>
    </citation>
    <scope>NUCLEOTIDE SEQUENCE [LARGE SCALE GENOMIC DNA]</scope>
    <source>
        <strain evidence="2">Sdau11-99</strain>
    </source>
</reference>
<gene>
    <name evidence="2" type="ORF">GTA08_BOTSDO06526</name>
</gene>
<dbReference type="AlphaFoldDB" id="A0A8H4N4T2"/>
<evidence type="ECO:0000313" key="3">
    <source>
        <dbReference type="Proteomes" id="UP000572817"/>
    </source>
</evidence>
<proteinExistence type="predicted"/>
<feature type="compositionally biased region" description="Acidic residues" evidence="1">
    <location>
        <begin position="39"/>
        <end position="55"/>
    </location>
</feature>
<comment type="caution">
    <text evidence="2">The sequence shown here is derived from an EMBL/GenBank/DDBJ whole genome shotgun (WGS) entry which is preliminary data.</text>
</comment>
<accession>A0A8H4N4T2</accession>
<dbReference type="Proteomes" id="UP000572817">
    <property type="component" value="Unassembled WGS sequence"/>
</dbReference>
<evidence type="ECO:0000313" key="2">
    <source>
        <dbReference type="EMBL" id="KAF4305966.1"/>
    </source>
</evidence>